<keyword evidence="3 5" id="KW-1133">Transmembrane helix</keyword>
<protein>
    <recommendedName>
        <fullName evidence="7">O-antigen ligase-related domain-containing protein</fullName>
    </recommendedName>
</protein>
<feature type="chain" id="PRO_5015924261" description="O-antigen ligase-related domain-containing protein" evidence="6">
    <location>
        <begin position="17"/>
        <end position="473"/>
    </location>
</feature>
<evidence type="ECO:0000313" key="8">
    <source>
        <dbReference type="EMBL" id="AWI52145.1"/>
    </source>
</evidence>
<evidence type="ECO:0000256" key="6">
    <source>
        <dbReference type="SAM" id="SignalP"/>
    </source>
</evidence>
<evidence type="ECO:0000256" key="4">
    <source>
        <dbReference type="ARBA" id="ARBA00023136"/>
    </source>
</evidence>
<dbReference type="RefSeq" id="WP_109033863.1">
    <property type="nucleotide sequence ID" value="NZ_CP029210.1"/>
</dbReference>
<accession>A0A2U8FMB8</accession>
<feature type="transmembrane region" description="Helical" evidence="5">
    <location>
        <begin position="81"/>
        <end position="101"/>
    </location>
</feature>
<feature type="transmembrane region" description="Helical" evidence="5">
    <location>
        <begin position="252"/>
        <end position="285"/>
    </location>
</feature>
<feature type="transmembrane region" description="Helical" evidence="5">
    <location>
        <begin position="432"/>
        <end position="452"/>
    </location>
</feature>
<dbReference type="EMBL" id="CP029210">
    <property type="protein sequence ID" value="AWI52145.1"/>
    <property type="molecule type" value="Genomic_DNA"/>
</dbReference>
<dbReference type="InterPro" id="IPR051533">
    <property type="entry name" value="WaaL-like"/>
</dbReference>
<keyword evidence="6" id="KW-0732">Signal</keyword>
<keyword evidence="4 5" id="KW-0472">Membrane</keyword>
<evidence type="ECO:0000256" key="3">
    <source>
        <dbReference type="ARBA" id="ARBA00022989"/>
    </source>
</evidence>
<dbReference type="OrthoDB" id="7026333at2"/>
<dbReference type="Proteomes" id="UP000244892">
    <property type="component" value="Chromosome"/>
</dbReference>
<dbReference type="InterPro" id="IPR007016">
    <property type="entry name" value="O-antigen_ligase-rel_domated"/>
</dbReference>
<gene>
    <name evidence="8" type="ORF">DEH84_00780</name>
</gene>
<evidence type="ECO:0000256" key="2">
    <source>
        <dbReference type="ARBA" id="ARBA00022692"/>
    </source>
</evidence>
<keyword evidence="9" id="KW-1185">Reference proteome</keyword>
<dbReference type="PANTHER" id="PTHR37422:SF23">
    <property type="entry name" value="TEICHURONIC ACID BIOSYNTHESIS PROTEIN TUAE"/>
    <property type="match status" value="1"/>
</dbReference>
<feature type="transmembrane region" description="Helical" evidence="5">
    <location>
        <begin position="375"/>
        <end position="394"/>
    </location>
</feature>
<comment type="subcellular location">
    <subcellularLocation>
        <location evidence="1">Membrane</location>
        <topology evidence="1">Multi-pass membrane protein</topology>
    </subcellularLocation>
</comment>
<keyword evidence="2 5" id="KW-0812">Transmembrane</keyword>
<organism evidence="8 9">
    <name type="scientific">Aquabacterium olei</name>
    <dbReference type="NCBI Taxonomy" id="1296669"/>
    <lineage>
        <taxon>Bacteria</taxon>
        <taxon>Pseudomonadati</taxon>
        <taxon>Pseudomonadota</taxon>
        <taxon>Betaproteobacteria</taxon>
        <taxon>Burkholderiales</taxon>
        <taxon>Aquabacterium</taxon>
    </lineage>
</organism>
<name>A0A2U8FMB8_9BURK</name>
<dbReference type="GO" id="GO:0016020">
    <property type="term" value="C:membrane"/>
    <property type="evidence" value="ECO:0007669"/>
    <property type="project" value="UniProtKB-SubCell"/>
</dbReference>
<evidence type="ECO:0000313" key="9">
    <source>
        <dbReference type="Proteomes" id="UP000244892"/>
    </source>
</evidence>
<evidence type="ECO:0000256" key="5">
    <source>
        <dbReference type="SAM" id="Phobius"/>
    </source>
</evidence>
<dbReference type="AlphaFoldDB" id="A0A2U8FMB8"/>
<feature type="transmembrane region" description="Helical" evidence="5">
    <location>
        <begin position="113"/>
        <end position="130"/>
    </location>
</feature>
<dbReference type="KEGG" id="aon:DEH84_00780"/>
<sequence>MSGVSAGAPAFGVAMAAVLATAAAAGMTLVHPVLGSALAVAVAAAVFIVTRPLRGLLLFCMLAPALPWMKIGAPLPVPEALLGLTWVGVFVQWLAGRLPAWPDGPTERAMRRFMLWSIVPLVAGQFMPQGDGNGPVNWVRWLLNLSPVFLVPLLVRDTRTRDRLMLCLLLGFAVLLLISLGFFVRGRDARLMIPFLAALHYAHPEVIQDIFSADYTRMASPWVHPNSTGGALLLAAPLGLFYAGMHRGWRRALGAFVFVGSAAGIVFCGSRGALLCLGLFVVWLAWRRTPYAGRGLVLATLLAVAFLAVYPPAQQRFASLFSGKDVSTGVRFDEYAHFPQNALRYPLGLGFKAETPASSPETGVYGISNLWLNHWFKLGLPGMLLFIAVTLAWWREVRLAGRFTRIGPDNAMRIATTGTVLAALATGFIDHYFSFTQVLIALFWLILAMGLVEARTRPAEAASLPVSFRVSRP</sequence>
<feature type="transmembrane region" description="Helical" evidence="5">
    <location>
        <begin position="291"/>
        <end position="310"/>
    </location>
</feature>
<feature type="domain" description="O-antigen ligase-related" evidence="7">
    <location>
        <begin position="256"/>
        <end position="387"/>
    </location>
</feature>
<dbReference type="Pfam" id="PF04932">
    <property type="entry name" value="Wzy_C"/>
    <property type="match status" value="1"/>
</dbReference>
<feature type="signal peptide" evidence="6">
    <location>
        <begin position="1"/>
        <end position="16"/>
    </location>
</feature>
<evidence type="ECO:0000256" key="1">
    <source>
        <dbReference type="ARBA" id="ARBA00004141"/>
    </source>
</evidence>
<proteinExistence type="predicted"/>
<evidence type="ECO:0000259" key="7">
    <source>
        <dbReference type="Pfam" id="PF04932"/>
    </source>
</evidence>
<feature type="transmembrane region" description="Helical" evidence="5">
    <location>
        <begin position="164"/>
        <end position="184"/>
    </location>
</feature>
<feature type="transmembrane region" description="Helical" evidence="5">
    <location>
        <begin position="136"/>
        <end position="155"/>
    </location>
</feature>
<reference evidence="8 9" key="1">
    <citation type="submission" date="2018-05" db="EMBL/GenBank/DDBJ databases">
        <title>complete genome sequence of Aquabacterium olei NBRC 110486.</title>
        <authorList>
            <person name="Tang B."/>
            <person name="Chang J."/>
            <person name="Zhang L."/>
            <person name="Yang H."/>
        </authorList>
    </citation>
    <scope>NUCLEOTIDE SEQUENCE [LARGE SCALE GENOMIC DNA]</scope>
    <source>
        <strain evidence="8 9">NBRC 110486</strain>
    </source>
</reference>
<feature type="transmembrane region" description="Helical" evidence="5">
    <location>
        <begin position="32"/>
        <end position="49"/>
    </location>
</feature>
<dbReference type="PANTHER" id="PTHR37422">
    <property type="entry name" value="TEICHURONIC ACID BIOSYNTHESIS PROTEIN TUAE"/>
    <property type="match status" value="1"/>
</dbReference>
<feature type="transmembrane region" description="Helical" evidence="5">
    <location>
        <begin position="56"/>
        <end position="75"/>
    </location>
</feature>